<dbReference type="Proteomes" id="UP000235145">
    <property type="component" value="Unassembled WGS sequence"/>
</dbReference>
<keyword evidence="5" id="KW-1185">Reference proteome</keyword>
<dbReference type="Pfam" id="PF16561">
    <property type="entry name" value="AMPK1_CBM"/>
    <property type="match status" value="1"/>
</dbReference>
<keyword evidence="2" id="KW-0129">CBS domain</keyword>
<dbReference type="EMBL" id="NBSK02000005">
    <property type="protein sequence ID" value="KAJ0208338.1"/>
    <property type="molecule type" value="Genomic_DNA"/>
</dbReference>
<dbReference type="InterPro" id="IPR032640">
    <property type="entry name" value="AMPK1_CBM"/>
</dbReference>
<feature type="domain" description="CBS" evidence="3">
    <location>
        <begin position="393"/>
        <end position="446"/>
    </location>
</feature>
<protein>
    <recommendedName>
        <fullName evidence="3">CBS domain-containing protein</fullName>
    </recommendedName>
</protein>
<dbReference type="SUPFAM" id="SSF81296">
    <property type="entry name" value="E set domains"/>
    <property type="match status" value="1"/>
</dbReference>
<name>A0A9R1VNJ5_LACSA</name>
<dbReference type="GO" id="GO:0006110">
    <property type="term" value="P:regulation of glycolytic process"/>
    <property type="evidence" value="ECO:0000318"/>
    <property type="project" value="GO_Central"/>
</dbReference>
<dbReference type="PANTHER" id="PTHR13780:SF131">
    <property type="entry name" value="SUCROSE NONFERMENTING 4-LIKE PROTEIN ISOFORM X1"/>
    <property type="match status" value="1"/>
</dbReference>
<dbReference type="SMART" id="SM00116">
    <property type="entry name" value="CBS"/>
    <property type="match status" value="4"/>
</dbReference>
<dbReference type="GO" id="GO:0043609">
    <property type="term" value="P:regulation of carbon utilization"/>
    <property type="evidence" value="ECO:0000318"/>
    <property type="project" value="GO_Central"/>
</dbReference>
<dbReference type="Pfam" id="PF00571">
    <property type="entry name" value="CBS"/>
    <property type="match status" value="3"/>
</dbReference>
<comment type="caution">
    <text evidence="4">The sequence shown here is derived from an EMBL/GenBank/DDBJ whole genome shotgun (WGS) entry which is preliminary data.</text>
</comment>
<evidence type="ECO:0000313" key="4">
    <source>
        <dbReference type="EMBL" id="KAJ0208338.1"/>
    </source>
</evidence>
<dbReference type="GO" id="GO:0009507">
    <property type="term" value="C:chloroplast"/>
    <property type="evidence" value="ECO:0007669"/>
    <property type="project" value="UniProtKB-ARBA"/>
</dbReference>
<dbReference type="InterPro" id="IPR046342">
    <property type="entry name" value="CBS_dom_sf"/>
</dbReference>
<reference evidence="4 5" key="1">
    <citation type="journal article" date="2017" name="Nat. Commun.">
        <title>Genome assembly with in vitro proximity ligation data and whole-genome triplication in lettuce.</title>
        <authorList>
            <person name="Reyes-Chin-Wo S."/>
            <person name="Wang Z."/>
            <person name="Yang X."/>
            <person name="Kozik A."/>
            <person name="Arikit S."/>
            <person name="Song C."/>
            <person name="Xia L."/>
            <person name="Froenicke L."/>
            <person name="Lavelle D.O."/>
            <person name="Truco M.J."/>
            <person name="Xia R."/>
            <person name="Zhu S."/>
            <person name="Xu C."/>
            <person name="Xu H."/>
            <person name="Xu X."/>
            <person name="Cox K."/>
            <person name="Korf I."/>
            <person name="Meyers B.C."/>
            <person name="Michelmore R.W."/>
        </authorList>
    </citation>
    <scope>NUCLEOTIDE SEQUENCE [LARGE SCALE GENOMIC DNA]</scope>
    <source>
        <strain evidence="5">cv. Salinas</strain>
        <tissue evidence="4">Seedlings</tissue>
    </source>
</reference>
<organism evidence="4 5">
    <name type="scientific">Lactuca sativa</name>
    <name type="common">Garden lettuce</name>
    <dbReference type="NCBI Taxonomy" id="4236"/>
    <lineage>
        <taxon>Eukaryota</taxon>
        <taxon>Viridiplantae</taxon>
        <taxon>Streptophyta</taxon>
        <taxon>Embryophyta</taxon>
        <taxon>Tracheophyta</taxon>
        <taxon>Spermatophyta</taxon>
        <taxon>Magnoliopsida</taxon>
        <taxon>eudicotyledons</taxon>
        <taxon>Gunneridae</taxon>
        <taxon>Pentapetalae</taxon>
        <taxon>asterids</taxon>
        <taxon>campanulids</taxon>
        <taxon>Asterales</taxon>
        <taxon>Asteraceae</taxon>
        <taxon>Cichorioideae</taxon>
        <taxon>Cichorieae</taxon>
        <taxon>Lactucinae</taxon>
        <taxon>Lactuca</taxon>
    </lineage>
</organism>
<dbReference type="CDD" id="cd02859">
    <property type="entry name" value="E_set_AMPKbeta_like_N"/>
    <property type="match status" value="1"/>
</dbReference>
<dbReference type="InterPro" id="IPR000644">
    <property type="entry name" value="CBS_dom"/>
</dbReference>
<accession>A0A9R1VNJ5</accession>
<dbReference type="Gene3D" id="2.60.40.10">
    <property type="entry name" value="Immunoglobulins"/>
    <property type="match status" value="1"/>
</dbReference>
<dbReference type="PANTHER" id="PTHR13780">
    <property type="entry name" value="AMP-ACTIVATED PROTEIN KINASE, GAMMA REGULATORY SUBUNIT"/>
    <property type="match status" value="1"/>
</dbReference>
<sequence>MLFSMTLVKKSVNDVVSVNVAVAGDFRDRRMMTTLKVLKEIKTDQESNASSSEDMKFYSLKSVVAKKWSVITKEVNISRSRVYNPIVRIRTEDSQIGEDIGECCCDILQAGFASQREDIVFVDQNRALNPPHKTSDLKIVARVLRDTTLDPLLQTFDPLLQTSSHLTLTYYNSLQRWIKYQPMVPVEGSSSTFSTICDLPPGLHKYKFLVDGIWKINEQQPFAEDEYGVNNIVVVKQPEVMPQTLIVDDGVSIMDIDSLDDDNPADDASTSSSVLPHELVMPLRVEDIEATRHHLSDHLSSYTVYDLIPDSGKVFALDANVSMEEAFLVMHEEGLVVTPLWDDTSRQISGMLTNFILILMELQRNHAMVANNVLELSSISAWKEGKLQLQKRPLIKVDPDETLNAVAVKIMHNRISSVPVLNMAQDTACPQLLHVACLGGILKCRIYRSILNTESEYISSVPVVDNKGALVNIFSRSDIISFAKGNVYARIQLDHATISQALQLVDKKGHPRFGICTRSDTLYHVITLLSNPGVRRVVVVEAATQPVLGLITLRDVFTLIFRDFH</sequence>
<evidence type="ECO:0000313" key="5">
    <source>
        <dbReference type="Proteomes" id="UP000235145"/>
    </source>
</evidence>
<dbReference type="InterPro" id="IPR013783">
    <property type="entry name" value="Ig-like_fold"/>
</dbReference>
<dbReference type="SUPFAM" id="SSF54631">
    <property type="entry name" value="CBS-domain pair"/>
    <property type="match status" value="2"/>
</dbReference>
<dbReference type="InterPro" id="IPR050511">
    <property type="entry name" value="AMPK_gamma/SDS23_families"/>
</dbReference>
<dbReference type="Gene3D" id="3.10.580.10">
    <property type="entry name" value="CBS-domain"/>
    <property type="match status" value="2"/>
</dbReference>
<keyword evidence="1" id="KW-0677">Repeat</keyword>
<evidence type="ECO:0000256" key="2">
    <source>
        <dbReference type="ARBA" id="ARBA00023122"/>
    </source>
</evidence>
<gene>
    <name evidence="4" type="ORF">LSAT_V11C500232770</name>
</gene>
<feature type="domain" description="CBS" evidence="3">
    <location>
        <begin position="313"/>
        <end position="362"/>
    </location>
</feature>
<proteinExistence type="predicted"/>
<dbReference type="AlphaFoldDB" id="A0A9R1VNJ5"/>
<dbReference type="InterPro" id="IPR014756">
    <property type="entry name" value="Ig_E-set"/>
</dbReference>
<dbReference type="GO" id="GO:0045722">
    <property type="term" value="P:positive regulation of gluconeogenesis"/>
    <property type="evidence" value="ECO:0000318"/>
    <property type="project" value="GO_Central"/>
</dbReference>
<evidence type="ECO:0000256" key="1">
    <source>
        <dbReference type="ARBA" id="ARBA00022737"/>
    </source>
</evidence>
<evidence type="ECO:0000259" key="3">
    <source>
        <dbReference type="SMART" id="SM00116"/>
    </source>
</evidence>
<feature type="domain" description="CBS" evidence="3">
    <location>
        <begin position="448"/>
        <end position="484"/>
    </location>
</feature>
<feature type="domain" description="CBS" evidence="3">
    <location>
        <begin position="512"/>
        <end position="561"/>
    </location>
</feature>
<dbReference type="GO" id="GO:0042149">
    <property type="term" value="P:cellular response to glucose starvation"/>
    <property type="evidence" value="ECO:0000318"/>
    <property type="project" value="GO_Central"/>
</dbReference>